<sequence length="313" mass="35653">MEELPLISVVMATYNGARFLTEQLESIYGQTYRNIEIIVCDDQSSDGTPDILERFSRSHGLVYSINPTKLGVVQNFAKALTLAKGDYVALADQDDVWLPQKLSLSLKKLRTLEQDSSTNTPALVFSDLTVVDQELKHLHPSYWKYMKLNPDNVKLNRVLVENVVTGCTVLMNRATVQLAIPIAPEAMMHDAWLLMTASCFGKVDYLSTPTVLYRQHAANVVGARSMNLRSKFDSGVIKIRNNKFGLLNEEINQANAFYKRHRGKLECCAEQRNLLEQFISLKKMSFWKKKLILLRYSFFSNTFFKSLNVLLRA</sequence>
<dbReference type="EMBL" id="RJJE01000017">
    <property type="protein sequence ID" value="RNI28029.1"/>
    <property type="molecule type" value="Genomic_DNA"/>
</dbReference>
<protein>
    <submittedName>
        <fullName evidence="2">Glycosyltransferase family 2 protein</fullName>
    </submittedName>
</protein>
<dbReference type="OrthoDB" id="9802649at2"/>
<dbReference type="RefSeq" id="WP_123134496.1">
    <property type="nucleotide sequence ID" value="NZ_RJJE01000017.1"/>
</dbReference>
<dbReference type="SUPFAM" id="SSF53448">
    <property type="entry name" value="Nucleotide-diphospho-sugar transferases"/>
    <property type="match status" value="1"/>
</dbReference>
<dbReference type="AlphaFoldDB" id="A0A3M9MRA8"/>
<dbReference type="Pfam" id="PF00535">
    <property type="entry name" value="Glycos_transf_2"/>
    <property type="match status" value="1"/>
</dbReference>
<evidence type="ECO:0000313" key="2">
    <source>
        <dbReference type="EMBL" id="RNI28029.1"/>
    </source>
</evidence>
<dbReference type="Proteomes" id="UP000271010">
    <property type="component" value="Unassembled WGS sequence"/>
</dbReference>
<keyword evidence="2" id="KW-0808">Transferase</keyword>
<keyword evidence="3" id="KW-1185">Reference proteome</keyword>
<dbReference type="InterPro" id="IPR001173">
    <property type="entry name" value="Glyco_trans_2-like"/>
</dbReference>
<dbReference type="GO" id="GO:0016758">
    <property type="term" value="F:hexosyltransferase activity"/>
    <property type="evidence" value="ECO:0007669"/>
    <property type="project" value="UniProtKB-ARBA"/>
</dbReference>
<dbReference type="CDD" id="cd04196">
    <property type="entry name" value="GT_2_like_d"/>
    <property type="match status" value="1"/>
</dbReference>
<comment type="caution">
    <text evidence="2">The sequence shown here is derived from an EMBL/GenBank/DDBJ whole genome shotgun (WGS) entry which is preliminary data.</text>
</comment>
<dbReference type="InterPro" id="IPR029044">
    <property type="entry name" value="Nucleotide-diphossugar_trans"/>
</dbReference>
<name>A0A3M9MRA8_9BACT</name>
<evidence type="ECO:0000313" key="3">
    <source>
        <dbReference type="Proteomes" id="UP000271010"/>
    </source>
</evidence>
<proteinExistence type="predicted"/>
<dbReference type="PANTHER" id="PTHR22916:SF3">
    <property type="entry name" value="UDP-GLCNAC:BETAGAL BETA-1,3-N-ACETYLGLUCOSAMINYLTRANSFERASE-LIKE PROTEIN 1"/>
    <property type="match status" value="1"/>
</dbReference>
<reference evidence="2 3" key="1">
    <citation type="submission" date="2018-11" db="EMBL/GenBank/DDBJ databases">
        <title>Rufibacter latericius sp. nov., isolated from water in Baiyang Lake.</title>
        <authorList>
            <person name="Yang Y."/>
        </authorList>
    </citation>
    <scope>NUCLEOTIDE SEQUENCE [LARGE SCALE GENOMIC DNA]</scope>
    <source>
        <strain evidence="2 3">MCC P1</strain>
    </source>
</reference>
<feature type="domain" description="Glycosyltransferase 2-like" evidence="1">
    <location>
        <begin position="8"/>
        <end position="130"/>
    </location>
</feature>
<dbReference type="Gene3D" id="3.90.550.10">
    <property type="entry name" value="Spore Coat Polysaccharide Biosynthesis Protein SpsA, Chain A"/>
    <property type="match status" value="1"/>
</dbReference>
<gene>
    <name evidence="2" type="ORF">EFA69_18265</name>
</gene>
<accession>A0A3M9MRA8</accession>
<evidence type="ECO:0000259" key="1">
    <source>
        <dbReference type="Pfam" id="PF00535"/>
    </source>
</evidence>
<dbReference type="PANTHER" id="PTHR22916">
    <property type="entry name" value="GLYCOSYLTRANSFERASE"/>
    <property type="match status" value="1"/>
</dbReference>
<organism evidence="2 3">
    <name type="scientific">Rufibacter immobilis</name>
    <dbReference type="NCBI Taxonomy" id="1348778"/>
    <lineage>
        <taxon>Bacteria</taxon>
        <taxon>Pseudomonadati</taxon>
        <taxon>Bacteroidota</taxon>
        <taxon>Cytophagia</taxon>
        <taxon>Cytophagales</taxon>
        <taxon>Hymenobacteraceae</taxon>
        <taxon>Rufibacter</taxon>
    </lineage>
</organism>